<evidence type="ECO:0000256" key="1">
    <source>
        <dbReference type="SAM" id="MobiDB-lite"/>
    </source>
</evidence>
<organism evidence="2 3">
    <name type="scientific">Nonomuraea thailandensis</name>
    <dbReference type="NCBI Taxonomy" id="1188745"/>
    <lineage>
        <taxon>Bacteria</taxon>
        <taxon>Bacillati</taxon>
        <taxon>Actinomycetota</taxon>
        <taxon>Actinomycetes</taxon>
        <taxon>Streptosporangiales</taxon>
        <taxon>Streptosporangiaceae</taxon>
        <taxon>Nonomuraea</taxon>
    </lineage>
</organism>
<evidence type="ECO:0000313" key="3">
    <source>
        <dbReference type="Proteomes" id="UP001139648"/>
    </source>
</evidence>
<accession>A0A9X2GGS2</accession>
<keyword evidence="3" id="KW-1185">Reference proteome</keyword>
<gene>
    <name evidence="2" type="ORF">HD597_005327</name>
</gene>
<dbReference type="Proteomes" id="UP001139648">
    <property type="component" value="Unassembled WGS sequence"/>
</dbReference>
<feature type="region of interest" description="Disordered" evidence="1">
    <location>
        <begin position="1"/>
        <end position="30"/>
    </location>
</feature>
<name>A0A9X2GGS2_9ACTN</name>
<dbReference type="EMBL" id="JAMZEB010000002">
    <property type="protein sequence ID" value="MCP2358307.1"/>
    <property type="molecule type" value="Genomic_DNA"/>
</dbReference>
<sequence>MDALPKVKLASGPEEKDEGSVDAIGIARAG</sequence>
<comment type="caution">
    <text evidence="2">The sequence shown here is derived from an EMBL/GenBank/DDBJ whole genome shotgun (WGS) entry which is preliminary data.</text>
</comment>
<reference evidence="2" key="1">
    <citation type="submission" date="2022-06" db="EMBL/GenBank/DDBJ databases">
        <title>Sequencing the genomes of 1000 actinobacteria strains.</title>
        <authorList>
            <person name="Klenk H.-P."/>
        </authorList>
    </citation>
    <scope>NUCLEOTIDE SEQUENCE</scope>
    <source>
        <strain evidence="2">DSM 46694</strain>
    </source>
</reference>
<proteinExistence type="predicted"/>
<protein>
    <submittedName>
        <fullName evidence="2">Uncharacterized protein</fullName>
    </submittedName>
</protein>
<evidence type="ECO:0000313" key="2">
    <source>
        <dbReference type="EMBL" id="MCP2358307.1"/>
    </source>
</evidence>
<dbReference type="AlphaFoldDB" id="A0A9X2GGS2"/>